<dbReference type="EMBL" id="CAXAMN010008147">
    <property type="protein sequence ID" value="CAK9024154.1"/>
    <property type="molecule type" value="Genomic_DNA"/>
</dbReference>
<keyword evidence="3" id="KW-1185">Reference proteome</keyword>
<sequence length="162" mass="18185">MLSGLSSSGKCLARLLSHTWTAWPQRNIRSPDALQTLEAKSLVKISCFWQLPEGAAARKHEDAHNELDPEAWCWCGLELHALPWTEHLHVLDHQLRVVRLDRACQTHIAHTVFGKLEAASLLFCCLRDLWQLGLSIPNGWGGCLGTTFCQWHETAAQEAQAI</sequence>
<evidence type="ECO:0000313" key="3">
    <source>
        <dbReference type="Proteomes" id="UP001642484"/>
    </source>
</evidence>
<accession>A0ABP0KC69</accession>
<comment type="caution">
    <text evidence="1">The sequence shown here is derived from an EMBL/GenBank/DDBJ whole genome shotgun (WGS) entry which is preliminary data.</text>
</comment>
<evidence type="ECO:0000313" key="2">
    <source>
        <dbReference type="EMBL" id="CAK9024191.1"/>
    </source>
</evidence>
<reference evidence="1 3" key="1">
    <citation type="submission" date="2024-02" db="EMBL/GenBank/DDBJ databases">
        <authorList>
            <person name="Chen Y."/>
            <person name="Shah S."/>
            <person name="Dougan E. K."/>
            <person name="Thang M."/>
            <person name="Chan C."/>
        </authorList>
    </citation>
    <scope>NUCLEOTIDE SEQUENCE [LARGE SCALE GENOMIC DNA]</scope>
</reference>
<dbReference type="Proteomes" id="UP001642484">
    <property type="component" value="Unassembled WGS sequence"/>
</dbReference>
<protein>
    <submittedName>
        <fullName evidence="1">Uncharacterized protein</fullName>
    </submittedName>
</protein>
<organism evidence="1 3">
    <name type="scientific">Durusdinium trenchii</name>
    <dbReference type="NCBI Taxonomy" id="1381693"/>
    <lineage>
        <taxon>Eukaryota</taxon>
        <taxon>Sar</taxon>
        <taxon>Alveolata</taxon>
        <taxon>Dinophyceae</taxon>
        <taxon>Suessiales</taxon>
        <taxon>Symbiodiniaceae</taxon>
        <taxon>Durusdinium</taxon>
    </lineage>
</organism>
<proteinExistence type="predicted"/>
<evidence type="ECO:0000313" key="1">
    <source>
        <dbReference type="EMBL" id="CAK9024154.1"/>
    </source>
</evidence>
<gene>
    <name evidence="1" type="ORF">CCMP2556_LOCUS15518</name>
    <name evidence="2" type="ORF">CCMP2556_LOCUS15531</name>
</gene>
<dbReference type="EMBL" id="CAXAMN010008158">
    <property type="protein sequence ID" value="CAK9024191.1"/>
    <property type="molecule type" value="Genomic_DNA"/>
</dbReference>
<name>A0ABP0KC69_9DINO</name>